<proteinExistence type="predicted"/>
<gene>
    <name evidence="1" type="ordered locus">PG_1222</name>
</gene>
<dbReference type="Proteomes" id="UP000000588">
    <property type="component" value="Chromosome"/>
</dbReference>
<organism evidence="1 2">
    <name type="scientific">Porphyromonas gingivalis (strain ATCC BAA-308 / W83)</name>
    <dbReference type="NCBI Taxonomy" id="242619"/>
    <lineage>
        <taxon>Bacteria</taxon>
        <taxon>Pseudomonadati</taxon>
        <taxon>Bacteroidota</taxon>
        <taxon>Bacteroidia</taxon>
        <taxon>Bacteroidales</taxon>
        <taxon>Porphyromonadaceae</taxon>
        <taxon>Porphyromonas</taxon>
    </lineage>
</organism>
<dbReference type="EMBL" id="AE015924">
    <property type="protein sequence ID" value="AAQ66312.1"/>
    <property type="molecule type" value="Genomic_DNA"/>
</dbReference>
<accession>Q7MV68</accession>
<dbReference type="EnsemblBacteria" id="AAQ66312">
    <property type="protein sequence ID" value="AAQ66312"/>
    <property type="gene ID" value="PG_1222"/>
</dbReference>
<protein>
    <submittedName>
        <fullName evidence="1">Uncharacterized protein</fullName>
    </submittedName>
</protein>
<reference evidence="1 2" key="1">
    <citation type="journal article" date="2003" name="J. Bacteriol.">
        <title>Complete genome sequence of the oral pathogenic bacterium Porphyromonas gingivalis strain W83.</title>
        <authorList>
            <person name="Nelson K."/>
            <person name="Fleishmann R."/>
            <person name="DeBoy R."/>
            <person name="Paulsen I."/>
            <person name="Fouts D."/>
            <person name="Eisen J."/>
            <person name="Daugherty S."/>
            <person name="Dodson R."/>
            <person name="Durkin A."/>
            <person name="Gwinn M."/>
            <person name="Haft D."/>
            <person name="Kolonay J."/>
            <person name="Nelson W."/>
            <person name="White O."/>
            <person name="Mason T."/>
            <person name="Tallon L."/>
            <person name="Gray J."/>
            <person name="Granger D."/>
            <person name="Tettelin H."/>
            <person name="Dong H."/>
            <person name="Galvin J."/>
            <person name="Duncan M."/>
            <person name="Dewhirst F."/>
            <person name="Fraser C."/>
        </authorList>
    </citation>
    <scope>NUCLEOTIDE SEQUENCE [LARGE SCALE GENOMIC DNA]</scope>
    <source>
        <strain evidence="2">ATCC BAA-308 / W83</strain>
    </source>
</reference>
<name>Q7MV68_PORGI</name>
<evidence type="ECO:0000313" key="2">
    <source>
        <dbReference type="Proteomes" id="UP000000588"/>
    </source>
</evidence>
<dbReference type="HOGENOM" id="CLU_2261191_0_0_10"/>
<dbReference type="AlphaFoldDB" id="Q7MV68"/>
<sequence length="105" mass="12381">MYMDRYHVLRYSYPDLKKFVLSSLWQPKTLAFGCLFRMILNSSSLLKTFLAHVFIPMDSTSRDDSVFVPVELQILSMRFFMLIRMLIGHKEDEGGHLEDRREGIC</sequence>
<keyword evidence="2" id="KW-1185">Reference proteome</keyword>
<evidence type="ECO:0000313" key="1">
    <source>
        <dbReference type="EMBL" id="AAQ66312.1"/>
    </source>
</evidence>
<dbReference type="KEGG" id="pgi:PG_1222"/>